<dbReference type="InterPro" id="IPR024607">
    <property type="entry name" value="Sulfatase_CS"/>
</dbReference>
<dbReference type="Gene3D" id="3.40.720.10">
    <property type="entry name" value="Alkaline Phosphatase, subunit A"/>
    <property type="match status" value="1"/>
</dbReference>
<keyword evidence="3" id="KW-0479">Metal-binding</keyword>
<accession>A0ABT8WX04</accession>
<gene>
    <name evidence="9" type="ORF">Q4Q39_02290</name>
</gene>
<evidence type="ECO:0000256" key="7">
    <source>
        <dbReference type="SAM" id="SignalP"/>
    </source>
</evidence>
<comment type="caution">
    <text evidence="9">The sequence shown here is derived from an EMBL/GenBank/DDBJ whole genome shotgun (WGS) entry which is preliminary data.</text>
</comment>
<proteinExistence type="inferred from homology"/>
<evidence type="ECO:0000259" key="8">
    <source>
        <dbReference type="Pfam" id="PF00884"/>
    </source>
</evidence>
<dbReference type="RefSeq" id="WP_303280743.1">
    <property type="nucleotide sequence ID" value="NZ_BAABCZ010000016.1"/>
</dbReference>
<feature type="domain" description="Sulfatase N-terminal" evidence="8">
    <location>
        <begin position="43"/>
        <end position="355"/>
    </location>
</feature>
<comment type="similarity">
    <text evidence="2">Belongs to the sulfatase family.</text>
</comment>
<dbReference type="CDD" id="cd16144">
    <property type="entry name" value="ARS_like"/>
    <property type="match status" value="1"/>
</dbReference>
<dbReference type="SUPFAM" id="SSF53649">
    <property type="entry name" value="Alkaline phosphatase-like"/>
    <property type="match status" value="1"/>
</dbReference>
<feature type="signal peptide" evidence="7">
    <location>
        <begin position="1"/>
        <end position="26"/>
    </location>
</feature>
<dbReference type="Pfam" id="PF00884">
    <property type="entry name" value="Sulfatase"/>
    <property type="match status" value="1"/>
</dbReference>
<dbReference type="InterPro" id="IPR000917">
    <property type="entry name" value="Sulfatase_N"/>
</dbReference>
<evidence type="ECO:0000256" key="1">
    <source>
        <dbReference type="ARBA" id="ARBA00001913"/>
    </source>
</evidence>
<dbReference type="InterPro" id="IPR050738">
    <property type="entry name" value="Sulfatase"/>
</dbReference>
<dbReference type="PANTHER" id="PTHR42693:SF42">
    <property type="entry name" value="ARYLSULFATASE G"/>
    <property type="match status" value="1"/>
</dbReference>
<evidence type="ECO:0000256" key="6">
    <source>
        <dbReference type="ARBA" id="ARBA00022837"/>
    </source>
</evidence>
<dbReference type="PROSITE" id="PS00523">
    <property type="entry name" value="SULFATASE_1"/>
    <property type="match status" value="1"/>
</dbReference>
<keyword evidence="5" id="KW-0378">Hydrolase</keyword>
<evidence type="ECO:0000256" key="4">
    <source>
        <dbReference type="ARBA" id="ARBA00022729"/>
    </source>
</evidence>
<name>A0ABT8WX04_9FLAO</name>
<feature type="chain" id="PRO_5046273138" evidence="7">
    <location>
        <begin position="27"/>
        <end position="453"/>
    </location>
</feature>
<evidence type="ECO:0000256" key="2">
    <source>
        <dbReference type="ARBA" id="ARBA00008779"/>
    </source>
</evidence>
<evidence type="ECO:0000256" key="5">
    <source>
        <dbReference type="ARBA" id="ARBA00022801"/>
    </source>
</evidence>
<dbReference type="Proteomes" id="UP001176891">
    <property type="component" value="Unassembled WGS sequence"/>
</dbReference>
<evidence type="ECO:0000313" key="9">
    <source>
        <dbReference type="EMBL" id="MDO5986222.1"/>
    </source>
</evidence>
<organism evidence="9 10">
    <name type="scientific">Flavivirga amylovorans</name>
    <dbReference type="NCBI Taxonomy" id="870486"/>
    <lineage>
        <taxon>Bacteria</taxon>
        <taxon>Pseudomonadati</taxon>
        <taxon>Bacteroidota</taxon>
        <taxon>Flavobacteriia</taxon>
        <taxon>Flavobacteriales</taxon>
        <taxon>Flavobacteriaceae</taxon>
        <taxon>Flavivirga</taxon>
    </lineage>
</organism>
<evidence type="ECO:0000256" key="3">
    <source>
        <dbReference type="ARBA" id="ARBA00022723"/>
    </source>
</evidence>
<reference evidence="9" key="1">
    <citation type="submission" date="2023-07" db="EMBL/GenBank/DDBJ databases">
        <title>Two novel species in the genus Flavivirga.</title>
        <authorList>
            <person name="Kwon K."/>
        </authorList>
    </citation>
    <scope>NUCLEOTIDE SEQUENCE</scope>
    <source>
        <strain evidence="9">KACC 14157</strain>
    </source>
</reference>
<comment type="cofactor">
    <cofactor evidence="1">
        <name>Ca(2+)</name>
        <dbReference type="ChEBI" id="CHEBI:29108"/>
    </cofactor>
</comment>
<dbReference type="PANTHER" id="PTHR42693">
    <property type="entry name" value="ARYLSULFATASE FAMILY MEMBER"/>
    <property type="match status" value="1"/>
</dbReference>
<keyword evidence="4 7" id="KW-0732">Signal</keyword>
<keyword evidence="10" id="KW-1185">Reference proteome</keyword>
<dbReference type="EMBL" id="JAUOEM010000001">
    <property type="protein sequence ID" value="MDO5986222.1"/>
    <property type="molecule type" value="Genomic_DNA"/>
</dbReference>
<dbReference type="Gene3D" id="3.30.1120.10">
    <property type="match status" value="1"/>
</dbReference>
<evidence type="ECO:0000313" key="10">
    <source>
        <dbReference type="Proteomes" id="UP001176891"/>
    </source>
</evidence>
<protein>
    <submittedName>
        <fullName evidence="9">Sulfatase</fullName>
    </submittedName>
</protein>
<keyword evidence="6" id="KW-0106">Calcium</keyword>
<sequence>MKLFLKINFLLVLVCFLCVTSCKKKAESLAESELKHKKKATKPNIVIFFVDDLGWADIGYRNKMYHTPNVDALCKEGLEFTKAYIPTPTCSPSRSSLLTGKESVRMGFVRHIPNNDHKGEFHYWPKDPAQMPSRNYLPLSEITYAERLHDYGYYNFFLGKWHLGHEEKYYPENQGFDEVFGSTEAFKHSFKPYYHDKKIKEGAYKTDVLTNEAVRQIIAYDKDKPFSMSLWYYNVHAPLQGRKDWVEFYNNKGITGDLAEYGAMVSTMDESIGKVRKAIKDKGIANNTIIVFLSDQGGRFKNAHLRGGKMGGDALAEGGARVPFIIHYPGVTKPGSKCETRVQSIDLYPTIMEIASGEACNEPQIQGKTLLPALNGEILPSRKLYSYRSYEDQNSAIIDGDWKLIKYRSGKCQLYNLKDNEEEQNDLFSIEPEKAEKLKASLLKWEKEAVPTF</sequence>
<dbReference type="InterPro" id="IPR017850">
    <property type="entry name" value="Alkaline_phosphatase_core_sf"/>
</dbReference>